<dbReference type="Pfam" id="PF00822">
    <property type="entry name" value="PMP22_Claudin"/>
    <property type="match status" value="1"/>
</dbReference>
<dbReference type="InterPro" id="IPR004031">
    <property type="entry name" value="PMP22/EMP/MP20/Claudin"/>
</dbReference>
<keyword evidence="3 5" id="KW-1133">Transmembrane helix</keyword>
<organism evidence="7 8">
    <name type="scientific">Podarcis lilfordi</name>
    <name type="common">Lilford's wall lizard</name>
    <dbReference type="NCBI Taxonomy" id="74358"/>
    <lineage>
        <taxon>Eukaryota</taxon>
        <taxon>Metazoa</taxon>
        <taxon>Chordata</taxon>
        <taxon>Craniata</taxon>
        <taxon>Vertebrata</taxon>
        <taxon>Euteleostomi</taxon>
        <taxon>Lepidosauria</taxon>
        <taxon>Squamata</taxon>
        <taxon>Bifurcata</taxon>
        <taxon>Unidentata</taxon>
        <taxon>Episquamata</taxon>
        <taxon>Laterata</taxon>
        <taxon>Lacertibaenia</taxon>
        <taxon>Lacertidae</taxon>
        <taxon>Podarcis</taxon>
    </lineage>
</organism>
<dbReference type="GO" id="GO:0016020">
    <property type="term" value="C:membrane"/>
    <property type="evidence" value="ECO:0007669"/>
    <property type="project" value="UniProtKB-SubCell"/>
</dbReference>
<feature type="transmembrane region" description="Helical" evidence="5">
    <location>
        <begin position="105"/>
        <end position="123"/>
    </location>
</feature>
<evidence type="ECO:0000256" key="4">
    <source>
        <dbReference type="ARBA" id="ARBA00023136"/>
    </source>
</evidence>
<evidence type="ECO:0000313" key="8">
    <source>
        <dbReference type="Proteomes" id="UP001178461"/>
    </source>
</evidence>
<keyword evidence="2 5" id="KW-0812">Transmembrane</keyword>
<evidence type="ECO:0000256" key="6">
    <source>
        <dbReference type="SAM" id="SignalP"/>
    </source>
</evidence>
<sequence length="306" mass="34239">MSLHRAIGFSLSFIHIVLLFIVHASHGWMMTDSQVDEYHAGLWTICSEKFGCKPLRPHDVHLDLMRSFMVLATLASVSAMLWTVEWDHIIHCNYCFPPKSLITSIFNFLAGIFVLVAVVVFHIKVNQLSTTVPPSKKWAFYLSCGICILCFLAGIYNFLCYKFSVWGTGTSTTHVGPDIETPVLLPERHNAISNRVHLAWVLMSFEDVDHFVIGLWLLCSDKYGCQPTGTRDAICSLIAVVVFGVQVDRKSDSAHPSGKFAFYLSCFTSAFSFLAAVYNGLVHKFSLWEVASSGRVEDTQKPDETA</sequence>
<name>A0AA35KQB3_9SAUR</name>
<dbReference type="Proteomes" id="UP001178461">
    <property type="component" value="Chromosome 8"/>
</dbReference>
<feature type="transmembrane region" description="Helical" evidence="5">
    <location>
        <begin position="64"/>
        <end position="84"/>
    </location>
</feature>
<dbReference type="AlphaFoldDB" id="A0AA35KQB3"/>
<proteinExistence type="predicted"/>
<evidence type="ECO:0000256" key="1">
    <source>
        <dbReference type="ARBA" id="ARBA00004141"/>
    </source>
</evidence>
<protein>
    <submittedName>
        <fullName evidence="7">NKG7-like</fullName>
    </submittedName>
</protein>
<feature type="transmembrane region" description="Helical" evidence="5">
    <location>
        <begin position="138"/>
        <end position="159"/>
    </location>
</feature>
<dbReference type="Gene3D" id="1.20.140.150">
    <property type="match status" value="1"/>
</dbReference>
<gene>
    <name evidence="7" type="ORF">PODLI_1B016538</name>
</gene>
<evidence type="ECO:0000256" key="2">
    <source>
        <dbReference type="ARBA" id="ARBA00022692"/>
    </source>
</evidence>
<evidence type="ECO:0000313" key="7">
    <source>
        <dbReference type="EMBL" id="CAI5781218.1"/>
    </source>
</evidence>
<accession>A0AA35KQB3</accession>
<evidence type="ECO:0000256" key="5">
    <source>
        <dbReference type="SAM" id="Phobius"/>
    </source>
</evidence>
<evidence type="ECO:0000256" key="3">
    <source>
        <dbReference type="ARBA" id="ARBA00022989"/>
    </source>
</evidence>
<comment type="subcellular location">
    <subcellularLocation>
        <location evidence="1">Membrane</location>
        <topology evidence="1">Multi-pass membrane protein</topology>
    </subcellularLocation>
</comment>
<feature type="signal peptide" evidence="6">
    <location>
        <begin position="1"/>
        <end position="27"/>
    </location>
</feature>
<keyword evidence="4 5" id="KW-0472">Membrane</keyword>
<keyword evidence="6" id="KW-0732">Signal</keyword>
<feature type="chain" id="PRO_5041456635" evidence="6">
    <location>
        <begin position="28"/>
        <end position="306"/>
    </location>
</feature>
<keyword evidence="8" id="KW-1185">Reference proteome</keyword>
<feature type="transmembrane region" description="Helical" evidence="5">
    <location>
        <begin position="260"/>
        <end position="278"/>
    </location>
</feature>
<reference evidence="7" key="1">
    <citation type="submission" date="2022-12" db="EMBL/GenBank/DDBJ databases">
        <authorList>
            <person name="Alioto T."/>
            <person name="Alioto T."/>
            <person name="Gomez Garrido J."/>
        </authorList>
    </citation>
    <scope>NUCLEOTIDE SEQUENCE</scope>
</reference>
<dbReference type="EMBL" id="OX395133">
    <property type="protein sequence ID" value="CAI5781218.1"/>
    <property type="molecule type" value="Genomic_DNA"/>
</dbReference>